<dbReference type="InterPro" id="IPR029058">
    <property type="entry name" value="AB_hydrolase_fold"/>
</dbReference>
<dbReference type="InterPro" id="IPR050266">
    <property type="entry name" value="AB_hydrolase_sf"/>
</dbReference>
<dbReference type="SUPFAM" id="SSF53474">
    <property type="entry name" value="alpha/beta-Hydrolases"/>
    <property type="match status" value="1"/>
</dbReference>
<evidence type="ECO:0000313" key="3">
    <source>
        <dbReference type="Proteomes" id="UP001139384"/>
    </source>
</evidence>
<comment type="caution">
    <text evidence="2">The sequence shown here is derived from an EMBL/GenBank/DDBJ whole genome shotgun (WGS) entry which is preliminary data.</text>
</comment>
<dbReference type="InterPro" id="IPR000073">
    <property type="entry name" value="AB_hydrolase_1"/>
</dbReference>
<gene>
    <name evidence="2" type="ORF">L0P92_02990</name>
</gene>
<dbReference type="GO" id="GO:0016020">
    <property type="term" value="C:membrane"/>
    <property type="evidence" value="ECO:0007669"/>
    <property type="project" value="TreeGrafter"/>
</dbReference>
<organism evidence="2 3">
    <name type="scientific">Streptomyces muensis</name>
    <dbReference type="NCBI Taxonomy" id="1077944"/>
    <lineage>
        <taxon>Bacteria</taxon>
        <taxon>Bacillati</taxon>
        <taxon>Actinomycetota</taxon>
        <taxon>Actinomycetes</taxon>
        <taxon>Kitasatosporales</taxon>
        <taxon>Streptomycetaceae</taxon>
        <taxon>Streptomyces</taxon>
    </lineage>
</organism>
<proteinExistence type="predicted"/>
<dbReference type="Gene3D" id="3.40.50.1820">
    <property type="entry name" value="alpha/beta hydrolase"/>
    <property type="match status" value="1"/>
</dbReference>
<evidence type="ECO:0000313" key="2">
    <source>
        <dbReference type="EMBL" id="MCF1592536.1"/>
    </source>
</evidence>
<keyword evidence="2" id="KW-0378">Hydrolase</keyword>
<reference evidence="2" key="1">
    <citation type="submission" date="2022-01" db="EMBL/GenBank/DDBJ databases">
        <title>Draft Genome Sequences of Seven Type Strains of the Genus Streptomyces.</title>
        <authorList>
            <person name="Aziz S."/>
            <person name="Coretto E."/>
            <person name="Chronakova A."/>
            <person name="Sproer C."/>
            <person name="Huber K."/>
            <person name="Nouioui I."/>
            <person name="Gross H."/>
        </authorList>
    </citation>
    <scope>NUCLEOTIDE SEQUENCE</scope>
    <source>
        <strain evidence="2">DSM 103493</strain>
    </source>
</reference>
<dbReference type="Pfam" id="PF12697">
    <property type="entry name" value="Abhydrolase_6"/>
    <property type="match status" value="1"/>
</dbReference>
<accession>A0A9X1PWD4</accession>
<dbReference type="PRINTS" id="PR00111">
    <property type="entry name" value="ABHYDROLASE"/>
</dbReference>
<protein>
    <submittedName>
        <fullName evidence="2">Alpha/beta hydrolase</fullName>
    </submittedName>
</protein>
<dbReference type="AlphaFoldDB" id="A0A9X1PWD4"/>
<feature type="domain" description="AB hydrolase-1" evidence="1">
    <location>
        <begin position="6"/>
        <end position="207"/>
    </location>
</feature>
<sequence length="217" mass="22755">MYQELALVSSGHEVIVPDLAGFGASRDLTAHGELSGHGQDVADLVEELGLSDVIIVGFAFGAAVALAMPDHGRVAGIVAIGTPSAAGAPYDRMRSSMLRDWPRFAGRSATAICAQPQSEESLAWLARIFATTPLHSAVSGVDILARYEPLDRPSGLPVPSLFVHGADDPIVSPDVSRACAERFGGKVEIVPDSGHFVPWDQAAAVTEAIEAFERSLA</sequence>
<dbReference type="PANTHER" id="PTHR43798">
    <property type="entry name" value="MONOACYLGLYCEROL LIPASE"/>
    <property type="match status" value="1"/>
</dbReference>
<dbReference type="EMBL" id="JAKEIP010000006">
    <property type="protein sequence ID" value="MCF1592536.1"/>
    <property type="molecule type" value="Genomic_DNA"/>
</dbReference>
<dbReference type="Proteomes" id="UP001139384">
    <property type="component" value="Unassembled WGS sequence"/>
</dbReference>
<dbReference type="GO" id="GO:0016787">
    <property type="term" value="F:hydrolase activity"/>
    <property type="evidence" value="ECO:0007669"/>
    <property type="project" value="UniProtKB-KW"/>
</dbReference>
<name>A0A9X1PWD4_STRM4</name>
<keyword evidence="3" id="KW-1185">Reference proteome</keyword>
<dbReference type="PANTHER" id="PTHR43798:SF33">
    <property type="entry name" value="HYDROLASE, PUTATIVE (AFU_ORTHOLOGUE AFUA_2G14860)-RELATED"/>
    <property type="match status" value="1"/>
</dbReference>
<evidence type="ECO:0000259" key="1">
    <source>
        <dbReference type="Pfam" id="PF12697"/>
    </source>
</evidence>